<protein>
    <recommendedName>
        <fullName evidence="4">MG2 domain-containing protein</fullName>
    </recommendedName>
</protein>
<dbReference type="Proteomes" id="UP001595906">
    <property type="component" value="Unassembled WGS sequence"/>
</dbReference>
<evidence type="ECO:0000256" key="1">
    <source>
        <dbReference type="SAM" id="SignalP"/>
    </source>
</evidence>
<comment type="caution">
    <text evidence="2">The sequence shown here is derived from an EMBL/GenBank/DDBJ whole genome shotgun (WGS) entry which is preliminary data.</text>
</comment>
<proteinExistence type="predicted"/>
<reference evidence="3" key="1">
    <citation type="journal article" date="2019" name="Int. J. Syst. Evol. Microbiol.">
        <title>The Global Catalogue of Microorganisms (GCM) 10K type strain sequencing project: providing services to taxonomists for standard genome sequencing and annotation.</title>
        <authorList>
            <consortium name="The Broad Institute Genomics Platform"/>
            <consortium name="The Broad Institute Genome Sequencing Center for Infectious Disease"/>
            <person name="Wu L."/>
            <person name="Ma J."/>
        </authorList>
    </citation>
    <scope>NUCLEOTIDE SEQUENCE [LARGE SCALE GENOMIC DNA]</scope>
    <source>
        <strain evidence="3">CECT 8010</strain>
    </source>
</reference>
<dbReference type="Gene3D" id="2.60.40.1930">
    <property type="match status" value="1"/>
</dbReference>
<evidence type="ECO:0000313" key="2">
    <source>
        <dbReference type="EMBL" id="MFC4233258.1"/>
    </source>
</evidence>
<sequence length="806" mass="89591">MKKISLVLAFITISICKLSAQQIDSMMNLYAENYQQEKIHIHFDKSIYNKGETIWYKAYVMTGTDLTTYSKNFYVDWFDDQGKLLSHTAAPMFESSARGQFVVPEKYAGKLIHAKAYTNWMLNFDTAFLYNKDLRIDQSQATTTNKTVPVKSITTVQFLPEAGDLVGGINQRIAFLATNQFGIPVNVVGAIKNTKNELIDSFSTDHDGMGVLSLDVNAKETYTAVWTDENKQTHTTPIPVTRAAAATIQVQPLRNKVLFVIKRSADAPDNFKTLNAIAHINQHEIYKSRVNLSVKTSGVGEIPTADLPSGILQITLFDANWVPIAERVVFVNNNDYEFFPDVRVLEKSTKPRGKNKIDVYVSDTTLSNMSMAVTDAGLLTDNSNTIISQLLLAGDIKGYLHNPAYYFSSDVDSVRQHLDLVMLTHGWRRFNWVDIAKSQPPIITNAKDTDFLQIKGSVFGFNKVSGAQLPPYINLILQAKDSSKQMVPLVSVTKSGNFLVRGVTFYDTIRVYYSFNGDKKMTDRAEVRVNSGLTPAPSKLFTAIASSPLLWGFKSIDSIALARSKFFYNEKLRLDKLLAAANLQEVIVKSTTKSAKDILDEKYASGLFTGGDATQFDVVNDPFSLGAIDVFSYLQGRVAGLQINNNGAETSLSWRGGTPEVFLNEIRSDIDQVKSLPMSDVAYIKVFRPPFFGASGGGAGGAIAIYTRKGGDVKQAPGPGNGGLGYQILAGYTPYKEFYSPNYSVNNNSQPDVRTTLYWNPYILTDKKNKTYKIEFYNNDISKRLRVVLEGINAEGKLTRIEKILE</sequence>
<evidence type="ECO:0008006" key="4">
    <source>
        <dbReference type="Google" id="ProtNLM"/>
    </source>
</evidence>
<feature type="signal peptide" evidence="1">
    <location>
        <begin position="1"/>
        <end position="20"/>
    </location>
</feature>
<name>A0ABV8Q1F2_9BACT</name>
<organism evidence="2 3">
    <name type="scientific">Parasediminibacterium paludis</name>
    <dbReference type="NCBI Taxonomy" id="908966"/>
    <lineage>
        <taxon>Bacteria</taxon>
        <taxon>Pseudomonadati</taxon>
        <taxon>Bacteroidota</taxon>
        <taxon>Chitinophagia</taxon>
        <taxon>Chitinophagales</taxon>
        <taxon>Chitinophagaceae</taxon>
        <taxon>Parasediminibacterium</taxon>
    </lineage>
</organism>
<gene>
    <name evidence="2" type="ORF">ACFOW1_15255</name>
</gene>
<accession>A0ABV8Q1F2</accession>
<keyword evidence="1" id="KW-0732">Signal</keyword>
<keyword evidence="3" id="KW-1185">Reference proteome</keyword>
<dbReference type="SUPFAM" id="SSF56935">
    <property type="entry name" value="Porins"/>
    <property type="match status" value="1"/>
</dbReference>
<feature type="chain" id="PRO_5045613320" description="MG2 domain-containing protein" evidence="1">
    <location>
        <begin position="21"/>
        <end position="806"/>
    </location>
</feature>
<dbReference type="RefSeq" id="WP_379015465.1">
    <property type="nucleotide sequence ID" value="NZ_JBHSDC010000029.1"/>
</dbReference>
<evidence type="ECO:0000313" key="3">
    <source>
        <dbReference type="Proteomes" id="UP001595906"/>
    </source>
</evidence>
<dbReference type="EMBL" id="JBHSDC010000029">
    <property type="protein sequence ID" value="MFC4233258.1"/>
    <property type="molecule type" value="Genomic_DNA"/>
</dbReference>